<accession>A0A4U5UKA7</accession>
<dbReference type="Pfam" id="PF11722">
    <property type="entry name" value="zf-TRM13_CCCH"/>
    <property type="match status" value="1"/>
</dbReference>
<name>A0A4U5UKA7_COLLU</name>
<dbReference type="InterPro" id="IPR022776">
    <property type="entry name" value="TRM13/UPF0224_CHHC_Znf_dom"/>
</dbReference>
<organism evidence="15 16">
    <name type="scientific">Collichthys lucidus</name>
    <name type="common">Big head croaker</name>
    <name type="synonym">Sciaena lucida</name>
    <dbReference type="NCBI Taxonomy" id="240159"/>
    <lineage>
        <taxon>Eukaryota</taxon>
        <taxon>Metazoa</taxon>
        <taxon>Chordata</taxon>
        <taxon>Craniata</taxon>
        <taxon>Vertebrata</taxon>
        <taxon>Euteleostomi</taxon>
        <taxon>Actinopterygii</taxon>
        <taxon>Neopterygii</taxon>
        <taxon>Teleostei</taxon>
        <taxon>Neoteleostei</taxon>
        <taxon>Acanthomorphata</taxon>
        <taxon>Eupercaria</taxon>
        <taxon>Sciaenidae</taxon>
        <taxon>Collichthys</taxon>
    </lineage>
</organism>
<evidence type="ECO:0000256" key="9">
    <source>
        <dbReference type="ARBA" id="ARBA00048165"/>
    </source>
</evidence>
<gene>
    <name evidence="15" type="ORF">D9C73_009352</name>
</gene>
<feature type="compositionally biased region" description="Basic and acidic residues" evidence="13">
    <location>
        <begin position="314"/>
        <end position="331"/>
    </location>
</feature>
<evidence type="ECO:0000256" key="3">
    <source>
        <dbReference type="ARBA" id="ARBA00022679"/>
    </source>
</evidence>
<feature type="region of interest" description="Disordered" evidence="13">
    <location>
        <begin position="314"/>
        <end position="344"/>
    </location>
</feature>
<evidence type="ECO:0000256" key="10">
    <source>
        <dbReference type="ARBA" id="ARBA00048635"/>
    </source>
</evidence>
<dbReference type="STRING" id="240159.A0A4U5UKA7"/>
<evidence type="ECO:0000256" key="6">
    <source>
        <dbReference type="ARBA" id="ARBA00022723"/>
    </source>
</evidence>
<dbReference type="GO" id="GO:0106050">
    <property type="term" value="F:tRNA 2'-O-methyltransferase activity"/>
    <property type="evidence" value="ECO:0007669"/>
    <property type="project" value="UniProtKB-UniRule"/>
</dbReference>
<reference evidence="15 16" key="1">
    <citation type="submission" date="2019-01" db="EMBL/GenBank/DDBJ databases">
        <title>Genome Assembly of Collichthys lucidus.</title>
        <authorList>
            <person name="Cai M."/>
            <person name="Xiao S."/>
        </authorList>
    </citation>
    <scope>NUCLEOTIDE SEQUENCE [LARGE SCALE GENOMIC DNA]</scope>
    <source>
        <strain evidence="15">JT15FE1705JMU</strain>
        <tissue evidence="15">Muscle</tissue>
    </source>
</reference>
<dbReference type="InterPro" id="IPR021721">
    <property type="entry name" value="Znf_CCCH-type_TRM13"/>
</dbReference>
<keyword evidence="6 12" id="KW-0479">Metal-binding</keyword>
<comment type="catalytic activity">
    <reaction evidence="11 12">
        <text>adenosine(4) in tRNA(His) + S-adenosyl-L-methionine = 2'-O-methyladenosine(4) in tRNA(His) + S-adenosyl-L-homocysteine + H(+)</text>
        <dbReference type="Rhea" id="RHEA:43196"/>
        <dbReference type="Rhea" id="RHEA-COMP:10401"/>
        <dbReference type="Rhea" id="RHEA-COMP:10402"/>
        <dbReference type="ChEBI" id="CHEBI:15378"/>
        <dbReference type="ChEBI" id="CHEBI:57856"/>
        <dbReference type="ChEBI" id="CHEBI:59789"/>
        <dbReference type="ChEBI" id="CHEBI:74411"/>
        <dbReference type="ChEBI" id="CHEBI:74477"/>
        <dbReference type="EC" id="2.1.1.225"/>
    </reaction>
</comment>
<dbReference type="PANTHER" id="PTHR12998">
    <property type="entry name" value="TRNA:M(4)X MODIFICATION ENZYME TRM13 HOMOLOG"/>
    <property type="match status" value="1"/>
</dbReference>
<feature type="domain" description="CHHC U11-48K-type" evidence="14">
    <location>
        <begin position="43"/>
        <end position="70"/>
    </location>
</feature>
<dbReference type="GO" id="GO:0030488">
    <property type="term" value="P:tRNA methylation"/>
    <property type="evidence" value="ECO:0007669"/>
    <property type="project" value="InterPro"/>
</dbReference>
<evidence type="ECO:0000256" key="13">
    <source>
        <dbReference type="SAM" id="MobiDB-lite"/>
    </source>
</evidence>
<keyword evidence="16" id="KW-1185">Reference proteome</keyword>
<evidence type="ECO:0000313" key="16">
    <source>
        <dbReference type="Proteomes" id="UP000298787"/>
    </source>
</evidence>
<dbReference type="Pfam" id="PF05253">
    <property type="entry name" value="zf-U11-48K"/>
    <property type="match status" value="1"/>
</dbReference>
<evidence type="ECO:0000313" key="15">
    <source>
        <dbReference type="EMBL" id="TKS75266.1"/>
    </source>
</evidence>
<keyword evidence="8 12" id="KW-0862">Zinc</keyword>
<comment type="catalytic activity">
    <reaction evidence="9 12">
        <text>cytidine(4) in tRNA(Pro) + S-adenosyl-L-methionine = 2'-O-methylcytidine(4) in tRNA(Pro) + S-adenosyl-L-homocysteine + H(+)</text>
        <dbReference type="Rhea" id="RHEA:32767"/>
        <dbReference type="Rhea" id="RHEA-COMP:10397"/>
        <dbReference type="Rhea" id="RHEA-COMP:10398"/>
        <dbReference type="ChEBI" id="CHEBI:15378"/>
        <dbReference type="ChEBI" id="CHEBI:57856"/>
        <dbReference type="ChEBI" id="CHEBI:59789"/>
        <dbReference type="ChEBI" id="CHEBI:74495"/>
        <dbReference type="ChEBI" id="CHEBI:82748"/>
        <dbReference type="EC" id="2.1.1.225"/>
    </reaction>
</comment>
<dbReference type="AlphaFoldDB" id="A0A4U5UKA7"/>
<dbReference type="GO" id="GO:0008270">
    <property type="term" value="F:zinc ion binding"/>
    <property type="evidence" value="ECO:0007669"/>
    <property type="project" value="UniProtKB-KW"/>
</dbReference>
<dbReference type="PANTHER" id="PTHR12998:SF0">
    <property type="entry name" value="TRNA:M(4)X MODIFICATION ENZYME TRM13 HOMOLOG"/>
    <property type="match status" value="1"/>
</dbReference>
<evidence type="ECO:0000256" key="11">
    <source>
        <dbReference type="ARBA" id="ARBA00049393"/>
    </source>
</evidence>
<dbReference type="EC" id="2.1.1.225" evidence="12"/>
<dbReference type="Proteomes" id="UP000298787">
    <property type="component" value="Chromosome 8"/>
</dbReference>
<evidence type="ECO:0000256" key="5">
    <source>
        <dbReference type="ARBA" id="ARBA00022694"/>
    </source>
</evidence>
<keyword evidence="7 12" id="KW-0863">Zinc-finger</keyword>
<evidence type="ECO:0000256" key="8">
    <source>
        <dbReference type="ARBA" id="ARBA00022833"/>
    </source>
</evidence>
<dbReference type="EMBL" id="CM014085">
    <property type="protein sequence ID" value="TKS75266.1"/>
    <property type="molecule type" value="Genomic_DNA"/>
</dbReference>
<dbReference type="PROSITE" id="PS51800">
    <property type="entry name" value="ZF_CHHC_U11_48K"/>
    <property type="match status" value="1"/>
</dbReference>
<evidence type="ECO:0000256" key="4">
    <source>
        <dbReference type="ARBA" id="ARBA00022691"/>
    </source>
</evidence>
<comment type="similarity">
    <text evidence="1 12">Belongs to the methyltransferase TRM13 family.</text>
</comment>
<evidence type="ECO:0000256" key="2">
    <source>
        <dbReference type="ARBA" id="ARBA00022603"/>
    </source>
</evidence>
<evidence type="ECO:0000256" key="12">
    <source>
        <dbReference type="RuleBase" id="RU367103"/>
    </source>
</evidence>
<comment type="catalytic activity">
    <reaction evidence="10 12">
        <text>cytidine(4) in tRNA(Gly)(GCC) + S-adenosyl-L-methionine = 2'-O-methylcytidine(4) in tRNA(Gly)(GCC) + S-adenosyl-L-homocysteine + H(+)</text>
        <dbReference type="Rhea" id="RHEA:43192"/>
        <dbReference type="Rhea" id="RHEA-COMP:10399"/>
        <dbReference type="Rhea" id="RHEA-COMP:10400"/>
        <dbReference type="ChEBI" id="CHEBI:15378"/>
        <dbReference type="ChEBI" id="CHEBI:57856"/>
        <dbReference type="ChEBI" id="CHEBI:59789"/>
        <dbReference type="ChEBI" id="CHEBI:74495"/>
        <dbReference type="ChEBI" id="CHEBI:82748"/>
        <dbReference type="EC" id="2.1.1.225"/>
    </reaction>
</comment>
<proteinExistence type="inferred from homology"/>
<keyword evidence="2 12" id="KW-0489">Methyltransferase</keyword>
<evidence type="ECO:0000259" key="14">
    <source>
        <dbReference type="PROSITE" id="PS51800"/>
    </source>
</evidence>
<keyword evidence="5 12" id="KW-0819">tRNA processing</keyword>
<evidence type="ECO:0000256" key="7">
    <source>
        <dbReference type="ARBA" id="ARBA00022771"/>
    </source>
</evidence>
<dbReference type="Pfam" id="PF05206">
    <property type="entry name" value="TRM13"/>
    <property type="match status" value="1"/>
</dbReference>
<keyword evidence="3 12" id="KW-0808">Transferase</keyword>
<dbReference type="InterPro" id="IPR007871">
    <property type="entry name" value="Methyltransferase_TRM13"/>
</dbReference>
<evidence type="ECO:0000256" key="1">
    <source>
        <dbReference type="ARBA" id="ARBA00005265"/>
    </source>
</evidence>
<sequence length="505" mass="55785">MAAPMPGRCGFFVEKKKRFCKMLVSGGKTYCGEHATVEVGSRRIACPLDPKHTVSEDKLDKHLKRCNSREKAKPVYYVENINSGSGDTDEALQQLTRTQVSLSEHSRTQLEALLDKLKAAVTGEFTCGVQLWCSAVEFTCGVQLWCSAVVFTCGDAGGDDVIVVVGLPCDVEDSVLSHPVLQEELHNPKNGDSAHKHLKQQSSILGHLDALGLLSRGRCFVEFGAGRGKLSHWIHEALKTDDHLKTDDDLQLLLVDGKHQDVGVQFERLQVDIQHLDLSKVPLLTQKKLPLVGVGKHLCGAATDLALRCLLETPRPKSETEPPRKRLKTSEAADPAALPETDPGLDCGPGPVLGLAVALCCHHRCEWRHYVGQQFFLQRGLGAKEFSAFCRMSSWATCGLRPTNQDPPPPDPTNQDHLLIRPIRTLHLLIRPIREKKSMKQQKSPTLFLSAAERERVGRLCKHLIDAGRLHFLKTKGFDSKLRRYVNAQVTLENVLLTATPSASS</sequence>
<keyword evidence="4 12" id="KW-0949">S-adenosyl-L-methionine</keyword>
<dbReference type="InterPro" id="IPR039044">
    <property type="entry name" value="Trm13"/>
</dbReference>
<comment type="function">
    <text evidence="12">tRNA methylase which 2'-O-methylates cytidine(4) in tRNA(Pro) and tRNA(Gly)(GCC), and adenosine(4) in tRNA(His).</text>
</comment>
<protein>
    <recommendedName>
        <fullName evidence="12">tRNA:m(4)X modification enzyme TRM13</fullName>
        <ecNumber evidence="12">2.1.1.225</ecNumber>
    </recommendedName>
</protein>